<reference evidence="2" key="1">
    <citation type="submission" date="2022-08" db="UniProtKB">
        <authorList>
            <consortium name="EnsemblMetazoa"/>
        </authorList>
    </citation>
    <scope>IDENTIFICATION</scope>
    <source>
        <strain evidence="2">05x7-T-G4-1.051#20</strain>
    </source>
</reference>
<feature type="compositionally biased region" description="Polar residues" evidence="1">
    <location>
        <begin position="27"/>
        <end position="43"/>
    </location>
</feature>
<sequence>MMALSESQIPPDAQHYLVCDYGLTFANPTADTKNNSENTTNDTPPEVNGFDYSSVEGKNSVENHEIQSTTKPANDFAINGTATSNHNKIANTPSTSITTSQNKT</sequence>
<evidence type="ECO:0000313" key="3">
    <source>
        <dbReference type="Proteomes" id="UP000005408"/>
    </source>
</evidence>
<dbReference type="AlphaFoldDB" id="A0A8W8LNQ8"/>
<proteinExistence type="predicted"/>
<name>A0A8W8LNQ8_MAGGI</name>
<evidence type="ECO:0000313" key="2">
    <source>
        <dbReference type="EnsemblMetazoa" id="G28996.2:cds"/>
    </source>
</evidence>
<organism evidence="2 3">
    <name type="scientific">Magallana gigas</name>
    <name type="common">Pacific oyster</name>
    <name type="synonym">Crassostrea gigas</name>
    <dbReference type="NCBI Taxonomy" id="29159"/>
    <lineage>
        <taxon>Eukaryota</taxon>
        <taxon>Metazoa</taxon>
        <taxon>Spiralia</taxon>
        <taxon>Lophotrochozoa</taxon>
        <taxon>Mollusca</taxon>
        <taxon>Bivalvia</taxon>
        <taxon>Autobranchia</taxon>
        <taxon>Pteriomorphia</taxon>
        <taxon>Ostreida</taxon>
        <taxon>Ostreoidea</taxon>
        <taxon>Ostreidae</taxon>
        <taxon>Magallana</taxon>
    </lineage>
</organism>
<protein>
    <submittedName>
        <fullName evidence="2">Uncharacterized protein</fullName>
    </submittedName>
</protein>
<evidence type="ECO:0000256" key="1">
    <source>
        <dbReference type="SAM" id="MobiDB-lite"/>
    </source>
</evidence>
<keyword evidence="3" id="KW-1185">Reference proteome</keyword>
<feature type="region of interest" description="Disordered" evidence="1">
    <location>
        <begin position="27"/>
        <end position="104"/>
    </location>
</feature>
<feature type="compositionally biased region" description="Polar residues" evidence="1">
    <location>
        <begin position="80"/>
        <end position="104"/>
    </location>
</feature>
<dbReference type="Proteomes" id="UP000005408">
    <property type="component" value="Unassembled WGS sequence"/>
</dbReference>
<accession>A0A8W8LNQ8</accession>
<dbReference type="EnsemblMetazoa" id="G28996.2">
    <property type="protein sequence ID" value="G28996.2:cds"/>
    <property type="gene ID" value="G28996"/>
</dbReference>